<evidence type="ECO:0000259" key="8">
    <source>
        <dbReference type="Pfam" id="PF12704"/>
    </source>
</evidence>
<evidence type="ECO:0000256" key="6">
    <source>
        <dbReference type="SAM" id="Phobius"/>
    </source>
</evidence>
<dbReference type="Pfam" id="PF02687">
    <property type="entry name" value="FtsX"/>
    <property type="match status" value="2"/>
</dbReference>
<dbReference type="PANTHER" id="PTHR30572">
    <property type="entry name" value="MEMBRANE COMPONENT OF TRANSPORTER-RELATED"/>
    <property type="match status" value="1"/>
</dbReference>
<keyword evidence="5 6" id="KW-0472">Membrane</keyword>
<comment type="caution">
    <text evidence="9">The sequence shown here is derived from an EMBL/GenBank/DDBJ whole genome shotgun (WGS) entry which is preliminary data.</text>
</comment>
<organism evidence="9 10">
    <name type="scientific">Fodinibius salsisoli</name>
    <dbReference type="NCBI Taxonomy" id="2820877"/>
    <lineage>
        <taxon>Bacteria</taxon>
        <taxon>Pseudomonadati</taxon>
        <taxon>Balneolota</taxon>
        <taxon>Balneolia</taxon>
        <taxon>Balneolales</taxon>
        <taxon>Balneolaceae</taxon>
        <taxon>Fodinibius</taxon>
    </lineage>
</organism>
<evidence type="ECO:0000256" key="1">
    <source>
        <dbReference type="ARBA" id="ARBA00004651"/>
    </source>
</evidence>
<feature type="domain" description="ABC3 transporter permease C-terminal" evidence="7">
    <location>
        <begin position="693"/>
        <end position="801"/>
    </location>
</feature>
<dbReference type="RefSeq" id="WP_265765674.1">
    <property type="nucleotide sequence ID" value="NZ_JAGGJA010000005.1"/>
</dbReference>
<feature type="transmembrane region" description="Helical" evidence="6">
    <location>
        <begin position="21"/>
        <end position="41"/>
    </location>
</feature>
<reference evidence="9 10" key="1">
    <citation type="submission" date="2021-03" db="EMBL/GenBank/DDBJ databases">
        <title>Aliifodinibius sp. nov., a new bacterium isolated from saline soil.</title>
        <authorList>
            <person name="Galisteo C."/>
            <person name="De La Haba R."/>
            <person name="Sanchez-Porro C."/>
            <person name="Ventosa A."/>
        </authorList>
    </citation>
    <scope>NUCLEOTIDE SEQUENCE [LARGE SCALE GENOMIC DNA]</scope>
    <source>
        <strain evidence="9 10">1BSP15-2V2</strain>
    </source>
</reference>
<dbReference type="InterPro" id="IPR050250">
    <property type="entry name" value="Macrolide_Exporter_MacB"/>
</dbReference>
<feature type="transmembrane region" description="Helical" evidence="6">
    <location>
        <begin position="426"/>
        <end position="448"/>
    </location>
</feature>
<sequence length="812" mass="90608">MLKNYIKIAFRKLKKNKLESLISIGGLAVGIACCILLMLSVRFEWTYDDFHENRDRIFRLVDSRTNAKGEIRRSLIHPFPMATALDSTFPAIERTVRLTQSMLKVQIDAKFYKEPALVAGPAFFQIFSFPLQAGDEKTALSDPNSVVLSESMAKRLYGDDPAIGKTMVLKINGEQRVHTVTGIAKEVPANSSITFDIVVPFEAMMATYPKERRKTERESWHMGNSITWVLTKEKASQRALEETFPSFLETHYGSRAENITISLQPLEEVYFSQFDSYSIAKHTDLQYTLILVAIALVILGIAGFNFIGLTLSRISSRHNELGIRKAAGALKKQLSMQMIGEIFITSSIALLIGMGLAELLAPYFRELTQKPIHSDVFADPIAWLLLLSIIPITTLITGIYPAYVIFRRNLSLLIGSQRSAGQIPAFVKGLVVVQFALSIIFLVVAFSIQKQINFLSNKDLGLSPTNVIAIESAINSKESSTRVRVFRQRAEGLPAVQQIALTNSSYNRILSYGAGMATWTSSTTLEGFGGGVRSEIVDEHFFETLDIDLIKGHNFSMDRKSSIEKGILVNEQFAEVMGWEDPVGKTINDNTESWQAPLDGKKVLGVIGDYHFQPLYSKIQPLFLRHINSEEGQETGTIVVKVKNEAMGEALEELDQLWNELFPQLPFNYAFLDELLESQYKSEQRWSLIMKLASGLAVLLACFGLFGLATLVAQRRTKEIGIRKALGASVLSIVSLLSKDFLKLVLLGFVIAVPVSWYLMSQWLQRFAYKIEVTPVIFLMAGGGAMFIALFTVSWQSIRAALANPVESLRSE</sequence>
<feature type="domain" description="MacB-like periplasmic core" evidence="8">
    <location>
        <begin position="20"/>
        <end position="242"/>
    </location>
</feature>
<dbReference type="InterPro" id="IPR003838">
    <property type="entry name" value="ABC3_permease_C"/>
</dbReference>
<accession>A0ABT3PLU7</accession>
<dbReference type="Pfam" id="PF12704">
    <property type="entry name" value="MacB_PCD"/>
    <property type="match status" value="1"/>
</dbReference>
<feature type="domain" description="ABC3 transporter permease C-terminal" evidence="7">
    <location>
        <begin position="293"/>
        <end position="409"/>
    </location>
</feature>
<evidence type="ECO:0000313" key="9">
    <source>
        <dbReference type="EMBL" id="MCW9706926.1"/>
    </source>
</evidence>
<dbReference type="PANTHER" id="PTHR30572:SF18">
    <property type="entry name" value="ABC-TYPE MACROLIDE FAMILY EXPORT SYSTEM PERMEASE COMPONENT 2"/>
    <property type="match status" value="1"/>
</dbReference>
<gene>
    <name evidence="9" type="ORF">J6I44_08660</name>
</gene>
<feature type="transmembrane region" description="Helical" evidence="6">
    <location>
        <begin position="776"/>
        <end position="798"/>
    </location>
</feature>
<feature type="transmembrane region" description="Helical" evidence="6">
    <location>
        <begin position="744"/>
        <end position="764"/>
    </location>
</feature>
<evidence type="ECO:0000256" key="4">
    <source>
        <dbReference type="ARBA" id="ARBA00022989"/>
    </source>
</evidence>
<dbReference type="EMBL" id="JAGGJA010000005">
    <property type="protein sequence ID" value="MCW9706926.1"/>
    <property type="molecule type" value="Genomic_DNA"/>
</dbReference>
<evidence type="ECO:0000256" key="3">
    <source>
        <dbReference type="ARBA" id="ARBA00022692"/>
    </source>
</evidence>
<keyword evidence="4 6" id="KW-1133">Transmembrane helix</keyword>
<keyword evidence="3 6" id="KW-0812">Transmembrane</keyword>
<keyword evidence="2" id="KW-1003">Cell membrane</keyword>
<name>A0ABT3PLU7_9BACT</name>
<feature type="transmembrane region" description="Helical" evidence="6">
    <location>
        <begin position="342"/>
        <end position="361"/>
    </location>
</feature>
<evidence type="ECO:0000259" key="7">
    <source>
        <dbReference type="Pfam" id="PF02687"/>
    </source>
</evidence>
<protein>
    <submittedName>
        <fullName evidence="9">ABC transporter permease</fullName>
    </submittedName>
</protein>
<dbReference type="InterPro" id="IPR025857">
    <property type="entry name" value="MacB_PCD"/>
</dbReference>
<evidence type="ECO:0000256" key="5">
    <source>
        <dbReference type="ARBA" id="ARBA00023136"/>
    </source>
</evidence>
<evidence type="ECO:0000256" key="2">
    <source>
        <dbReference type="ARBA" id="ARBA00022475"/>
    </source>
</evidence>
<evidence type="ECO:0000313" key="10">
    <source>
        <dbReference type="Proteomes" id="UP001207918"/>
    </source>
</evidence>
<dbReference type="Proteomes" id="UP001207918">
    <property type="component" value="Unassembled WGS sequence"/>
</dbReference>
<feature type="transmembrane region" description="Helical" evidence="6">
    <location>
        <begin position="688"/>
        <end position="713"/>
    </location>
</feature>
<comment type="subcellular location">
    <subcellularLocation>
        <location evidence="1">Cell membrane</location>
        <topology evidence="1">Multi-pass membrane protein</topology>
    </subcellularLocation>
</comment>
<keyword evidence="10" id="KW-1185">Reference proteome</keyword>
<proteinExistence type="predicted"/>
<feature type="transmembrane region" description="Helical" evidence="6">
    <location>
        <begin position="287"/>
        <end position="311"/>
    </location>
</feature>
<dbReference type="PROSITE" id="PS51257">
    <property type="entry name" value="PROKAR_LIPOPROTEIN"/>
    <property type="match status" value="1"/>
</dbReference>
<feature type="transmembrane region" description="Helical" evidence="6">
    <location>
        <begin position="381"/>
        <end position="406"/>
    </location>
</feature>